<dbReference type="EMBL" id="CAJVPS010000378">
    <property type="protein sequence ID" value="CAG8481683.1"/>
    <property type="molecule type" value="Genomic_DNA"/>
</dbReference>
<dbReference type="InterPro" id="IPR025886">
    <property type="entry name" value="PP2-like"/>
</dbReference>
<proteinExistence type="predicted"/>
<evidence type="ECO:0000313" key="1">
    <source>
        <dbReference type="EMBL" id="CAG8481683.1"/>
    </source>
</evidence>
<dbReference type="OrthoDB" id="9970274at2759"/>
<dbReference type="Proteomes" id="UP000789508">
    <property type="component" value="Unassembled WGS sequence"/>
</dbReference>
<dbReference type="Pfam" id="PF14299">
    <property type="entry name" value="PP2"/>
    <property type="match status" value="1"/>
</dbReference>
<keyword evidence="2" id="KW-1185">Reference proteome</keyword>
<organism evidence="1 2">
    <name type="scientific">Ambispora leptoticha</name>
    <dbReference type="NCBI Taxonomy" id="144679"/>
    <lineage>
        <taxon>Eukaryota</taxon>
        <taxon>Fungi</taxon>
        <taxon>Fungi incertae sedis</taxon>
        <taxon>Mucoromycota</taxon>
        <taxon>Glomeromycotina</taxon>
        <taxon>Glomeromycetes</taxon>
        <taxon>Archaeosporales</taxon>
        <taxon>Ambisporaceae</taxon>
        <taxon>Ambispora</taxon>
    </lineage>
</organism>
<reference evidence="1" key="1">
    <citation type="submission" date="2021-06" db="EMBL/GenBank/DDBJ databases">
        <authorList>
            <person name="Kallberg Y."/>
            <person name="Tangrot J."/>
            <person name="Rosling A."/>
        </authorList>
    </citation>
    <scope>NUCLEOTIDE SEQUENCE</scope>
    <source>
        <strain evidence="1">FL130A</strain>
    </source>
</reference>
<comment type="caution">
    <text evidence="1">The sequence shown here is derived from an EMBL/GenBank/DDBJ whole genome shotgun (WGS) entry which is preliminary data.</text>
</comment>
<protein>
    <submittedName>
        <fullName evidence="1">334_t:CDS:1</fullName>
    </submittedName>
</protein>
<dbReference type="AlphaFoldDB" id="A0A9N8WD23"/>
<accession>A0A9N8WD23</accession>
<evidence type="ECO:0000313" key="2">
    <source>
        <dbReference type="Proteomes" id="UP000789508"/>
    </source>
</evidence>
<name>A0A9N8WD23_9GLOM</name>
<sequence length="183" mass="21078">MTGGPTIGLCFNPWPRKPLAKDAEISWLDATDALYWKTEENKESYTGKIVTLYQVCFFNVKTTFSTVSPGTYDVVWRLKVHPEHKGLTNLKFTAEVIEQVKKAPSGFKGYNKLETYDSNEALFKDLASKYRWVDLTLPFKITIPEERLIGDESTWYDVEVKIFDHSGYWKSGLSLDNVCLRPY</sequence>
<gene>
    <name evidence="1" type="ORF">ALEPTO_LOCUS2519</name>
</gene>